<evidence type="ECO:0000313" key="10">
    <source>
        <dbReference type="Proteomes" id="UP000774617"/>
    </source>
</evidence>
<evidence type="ECO:0000256" key="8">
    <source>
        <dbReference type="SAM" id="MobiDB-lite"/>
    </source>
</evidence>
<reference evidence="9 10" key="1">
    <citation type="journal article" date="2021" name="Nat. Commun.">
        <title>Genetic determinants of endophytism in the Arabidopsis root mycobiome.</title>
        <authorList>
            <person name="Mesny F."/>
            <person name="Miyauchi S."/>
            <person name="Thiergart T."/>
            <person name="Pickel B."/>
            <person name="Atanasova L."/>
            <person name="Karlsson M."/>
            <person name="Huettel B."/>
            <person name="Barry K.W."/>
            <person name="Haridas S."/>
            <person name="Chen C."/>
            <person name="Bauer D."/>
            <person name="Andreopoulos W."/>
            <person name="Pangilinan J."/>
            <person name="LaButti K."/>
            <person name="Riley R."/>
            <person name="Lipzen A."/>
            <person name="Clum A."/>
            <person name="Drula E."/>
            <person name="Henrissat B."/>
            <person name="Kohler A."/>
            <person name="Grigoriev I.V."/>
            <person name="Martin F.M."/>
            <person name="Hacquard S."/>
        </authorList>
    </citation>
    <scope>NUCLEOTIDE SEQUENCE [LARGE SCALE GENOMIC DNA]</scope>
    <source>
        <strain evidence="9 10">MPI-SDFR-AT-0080</strain>
    </source>
</reference>
<evidence type="ECO:0000256" key="2">
    <source>
        <dbReference type="ARBA" id="ARBA00022517"/>
    </source>
</evidence>
<feature type="compositionally biased region" description="Basic residues" evidence="8">
    <location>
        <begin position="361"/>
        <end position="372"/>
    </location>
</feature>
<keyword evidence="10" id="KW-1185">Reference proteome</keyword>
<dbReference type="PANTHER" id="PTHR17039">
    <property type="entry name" value="U3 SMALL NUCLEOLAR RIBONUCLEOPROTEIN PROTEIN MPP10"/>
    <property type="match status" value="1"/>
</dbReference>
<evidence type="ECO:0000256" key="3">
    <source>
        <dbReference type="ARBA" id="ARBA00022552"/>
    </source>
</evidence>
<sequence>MATLSFSPTGSISSHTLSAQSLQPPSSSDTNSAAAQALIAALSASPHDFLQPTSNLHNATLSLAKYLLDPLASGVSEAQVKRQQEARRKRKRGEGDFESGPVLQLKKVHLDGFGVEQVWEQSKRVLDATRAEVERDLPDNGVKMVRFGEDGFEVGDSDEEEESELGEEGVDWQYNGEDVSEDEEADEKEEGEEFEEGFHTEEEDGSEMEDIDMDRDDFEEEDASEDDQPTEEYVPDPHGLNDGFFSIDDFNRQSEFLEQQDVRGEDDGEASDEEEVNWGEDPLSSKSLVAKALRKEGAANGDSEDEEDGPTFGNMDLNAPEGASDDEDDASVKEGEMDGMGDMGNANNIMYSDFFAPPAKKASKKKKGRPHPHNFPSADQKATSAPNDEEVERTMAAVHRDLFEESDGDDDASYLSDVDRDDPKARKSTHERRQAKLAEEIRRLEAQNVQKREWTLSGEARAADRPVNSLLEEDLDFERAGKPVPVITAEISEDIESLIKRRIIAREFDEVIRRRPDDLATGPVRRGRFELDNTQSQKGLAEEYEEEHLRKTDPNYVDIKDEKLKKEHREIEALWRDVSAKLDALSSWHYKPKPASANLEIRTDAAAITMEDARPTAAGDIGGASMLAPQEMYKPGEEKTKGEVVTKGGLPVAREEMSREEKKSRRRRAKERLQKTGGPERQESKKTKERKEIVSDLKKGGVKIINKKGEVTDVEGKAVKSGRAQGGAGNFKL</sequence>
<dbReference type="PIRSF" id="PIRSF017300">
    <property type="entry name" value="snoRNP_Mpp10"/>
    <property type="match status" value="1"/>
</dbReference>
<evidence type="ECO:0000256" key="1">
    <source>
        <dbReference type="ARBA" id="ARBA00004604"/>
    </source>
</evidence>
<feature type="compositionally biased region" description="Polar residues" evidence="8">
    <location>
        <begin position="1"/>
        <end position="16"/>
    </location>
</feature>
<organism evidence="9 10">
    <name type="scientific">Macrophomina phaseolina</name>
    <dbReference type="NCBI Taxonomy" id="35725"/>
    <lineage>
        <taxon>Eukaryota</taxon>
        <taxon>Fungi</taxon>
        <taxon>Dikarya</taxon>
        <taxon>Ascomycota</taxon>
        <taxon>Pezizomycotina</taxon>
        <taxon>Dothideomycetes</taxon>
        <taxon>Dothideomycetes incertae sedis</taxon>
        <taxon>Botryosphaeriales</taxon>
        <taxon>Botryosphaeriaceae</taxon>
        <taxon>Macrophomina</taxon>
    </lineage>
</organism>
<comment type="caution">
    <text evidence="9">The sequence shown here is derived from an EMBL/GenBank/DDBJ whole genome shotgun (WGS) entry which is preliminary data.</text>
</comment>
<comment type="function">
    <text evidence="7">Involved in nucleolar processing of pre-18S ribosomal RNA.</text>
</comment>
<feature type="region of interest" description="Disordered" evidence="8">
    <location>
        <begin position="77"/>
        <end position="98"/>
    </location>
</feature>
<gene>
    <name evidence="9" type="ORF">B0J12DRAFT_565354</name>
</gene>
<proteinExistence type="inferred from homology"/>
<accession>A0ABQ8GNX7</accession>
<evidence type="ECO:0000256" key="4">
    <source>
        <dbReference type="ARBA" id="ARBA00023242"/>
    </source>
</evidence>
<dbReference type="Pfam" id="PF04006">
    <property type="entry name" value="Mpp10"/>
    <property type="match status" value="1"/>
</dbReference>
<feature type="region of interest" description="Disordered" evidence="8">
    <location>
        <begin position="633"/>
        <end position="694"/>
    </location>
</feature>
<feature type="region of interest" description="Disordered" evidence="8">
    <location>
        <begin position="1"/>
        <end position="31"/>
    </location>
</feature>
<comment type="subcellular location">
    <subcellularLocation>
        <location evidence="1 7">Nucleus</location>
        <location evidence="1 7">Nucleolus</location>
    </subcellularLocation>
</comment>
<dbReference type="Proteomes" id="UP000774617">
    <property type="component" value="Unassembled WGS sequence"/>
</dbReference>
<feature type="compositionally biased region" description="Basic and acidic residues" evidence="8">
    <location>
        <begin position="653"/>
        <end position="663"/>
    </location>
</feature>
<evidence type="ECO:0000256" key="5">
    <source>
        <dbReference type="ARBA" id="ARBA00023274"/>
    </source>
</evidence>
<protein>
    <recommendedName>
        <fullName evidence="7">U3 small nucleolar ribonucleoprotein protein MPP10</fullName>
    </recommendedName>
</protein>
<feature type="region of interest" description="Disordered" evidence="8">
    <location>
        <begin position="151"/>
        <end position="434"/>
    </location>
</feature>
<dbReference type="PANTHER" id="PTHR17039:SF0">
    <property type="entry name" value="U3 SMALL NUCLEOLAR RIBONUCLEOPROTEIN PROTEIN MPP10"/>
    <property type="match status" value="1"/>
</dbReference>
<evidence type="ECO:0000256" key="6">
    <source>
        <dbReference type="ARBA" id="ARBA00029455"/>
    </source>
</evidence>
<feature type="compositionally biased region" description="Basic and acidic residues" evidence="8">
    <location>
        <begin position="671"/>
        <end position="694"/>
    </location>
</feature>
<feature type="compositionally biased region" description="Acidic residues" evidence="8">
    <location>
        <begin position="178"/>
        <end position="234"/>
    </location>
</feature>
<evidence type="ECO:0000313" key="9">
    <source>
        <dbReference type="EMBL" id="KAH7061468.1"/>
    </source>
</evidence>
<keyword evidence="2 7" id="KW-0690">Ribosome biogenesis</keyword>
<keyword evidence="3 7" id="KW-0698">rRNA processing</keyword>
<name>A0ABQ8GNX7_9PEZI</name>
<keyword evidence="5 7" id="KW-0687">Ribonucleoprotein</keyword>
<feature type="compositionally biased region" description="Acidic residues" evidence="8">
    <location>
        <begin position="266"/>
        <end position="278"/>
    </location>
</feature>
<evidence type="ECO:0000256" key="7">
    <source>
        <dbReference type="PIRNR" id="PIRNR017300"/>
    </source>
</evidence>
<dbReference type="InterPro" id="IPR012173">
    <property type="entry name" value="Mpp10"/>
</dbReference>
<feature type="compositionally biased region" description="Basic and acidic residues" evidence="8">
    <location>
        <begin position="634"/>
        <end position="644"/>
    </location>
</feature>
<keyword evidence="4 7" id="KW-0539">Nucleus</keyword>
<dbReference type="EMBL" id="JAGTJR010000004">
    <property type="protein sequence ID" value="KAH7061468.1"/>
    <property type="molecule type" value="Genomic_DNA"/>
</dbReference>
<comment type="similarity">
    <text evidence="6 7">Belongs to the MPP10 family.</text>
</comment>
<feature type="compositionally biased region" description="Acidic residues" evidence="8">
    <location>
        <begin position="151"/>
        <end position="170"/>
    </location>
</feature>
<dbReference type="GO" id="GO:1990904">
    <property type="term" value="C:ribonucleoprotein complex"/>
    <property type="evidence" value="ECO:0007669"/>
    <property type="project" value="UniProtKB-KW"/>
</dbReference>
<feature type="compositionally biased region" description="Low complexity" evidence="8">
    <location>
        <begin position="17"/>
        <end position="31"/>
    </location>
</feature>